<dbReference type="PANTHER" id="PTHR43764:SF1">
    <property type="entry name" value="MOLYBDOPTERIN MOLYBDOTRANSFERASE"/>
    <property type="match status" value="1"/>
</dbReference>
<dbReference type="PANTHER" id="PTHR43764">
    <property type="entry name" value="MOLYBDENUM COFACTOR BIOSYNTHESIS"/>
    <property type="match status" value="1"/>
</dbReference>
<protein>
    <recommendedName>
        <fullName evidence="4">MoaB/Mog domain-containing protein</fullName>
    </recommendedName>
</protein>
<evidence type="ECO:0000313" key="6">
    <source>
        <dbReference type="Proteomes" id="UP001175353"/>
    </source>
</evidence>
<dbReference type="GO" id="GO:0006777">
    <property type="term" value="P:Mo-molybdopterin cofactor biosynthetic process"/>
    <property type="evidence" value="ECO:0007669"/>
    <property type="project" value="UniProtKB-KW"/>
</dbReference>
<dbReference type="AlphaFoldDB" id="A0AAN6K7S6"/>
<feature type="domain" description="MoaB/Mog" evidence="4">
    <location>
        <begin position="52"/>
        <end position="139"/>
    </location>
</feature>
<dbReference type="InterPro" id="IPR036425">
    <property type="entry name" value="MoaB/Mog-like_dom_sf"/>
</dbReference>
<evidence type="ECO:0000256" key="2">
    <source>
        <dbReference type="ARBA" id="ARBA00023150"/>
    </source>
</evidence>
<dbReference type="Gene3D" id="3.40.980.10">
    <property type="entry name" value="MoaB/Mog-like domain"/>
    <property type="match status" value="1"/>
</dbReference>
<evidence type="ECO:0000313" key="5">
    <source>
        <dbReference type="EMBL" id="KAK0968818.1"/>
    </source>
</evidence>
<comment type="pathway">
    <text evidence="1">Cofactor biosynthesis; molybdopterin biosynthesis.</text>
</comment>
<dbReference type="Pfam" id="PF00994">
    <property type="entry name" value="MoCF_biosynth"/>
    <property type="match status" value="1"/>
</dbReference>
<dbReference type="InterPro" id="IPR051920">
    <property type="entry name" value="MPT_Adenylyltrnsfr/MoaC-Rel"/>
</dbReference>
<reference evidence="5" key="1">
    <citation type="submission" date="2023-06" db="EMBL/GenBank/DDBJ databases">
        <title>Black Yeasts Isolated from many extreme environments.</title>
        <authorList>
            <person name="Coleine C."/>
            <person name="Stajich J.E."/>
            <person name="Selbmann L."/>
        </authorList>
    </citation>
    <scope>NUCLEOTIDE SEQUENCE</scope>
    <source>
        <strain evidence="5">CCFEE 5200</strain>
    </source>
</reference>
<feature type="chain" id="PRO_5042938746" description="MoaB/Mog domain-containing protein" evidence="3">
    <location>
        <begin position="20"/>
        <end position="159"/>
    </location>
</feature>
<keyword evidence="3" id="KW-0732">Signal</keyword>
<evidence type="ECO:0000259" key="4">
    <source>
        <dbReference type="Pfam" id="PF00994"/>
    </source>
</evidence>
<feature type="signal peptide" evidence="3">
    <location>
        <begin position="1"/>
        <end position="19"/>
    </location>
</feature>
<dbReference type="Proteomes" id="UP001175353">
    <property type="component" value="Unassembled WGS sequence"/>
</dbReference>
<dbReference type="SUPFAM" id="SSF53218">
    <property type="entry name" value="Molybdenum cofactor biosynthesis proteins"/>
    <property type="match status" value="1"/>
</dbReference>
<dbReference type="InterPro" id="IPR001453">
    <property type="entry name" value="MoaB/Mog_dom"/>
</dbReference>
<organism evidence="5 6">
    <name type="scientific">Friedmanniomyces endolithicus</name>
    <dbReference type="NCBI Taxonomy" id="329885"/>
    <lineage>
        <taxon>Eukaryota</taxon>
        <taxon>Fungi</taxon>
        <taxon>Dikarya</taxon>
        <taxon>Ascomycota</taxon>
        <taxon>Pezizomycotina</taxon>
        <taxon>Dothideomycetes</taxon>
        <taxon>Dothideomycetidae</taxon>
        <taxon>Mycosphaerellales</taxon>
        <taxon>Teratosphaeriaceae</taxon>
        <taxon>Friedmanniomyces</taxon>
    </lineage>
</organism>
<comment type="caution">
    <text evidence="5">The sequence shown here is derived from an EMBL/GenBank/DDBJ whole genome shotgun (WGS) entry which is preliminary data.</text>
</comment>
<gene>
    <name evidence="5" type="ORF">LTR91_016543</name>
</gene>
<sequence>MFAIAVWSCTLDAIASALATRDLRAYPHGVVAKAQGMQCVSTMSAPSKLRAAILIISETASKDPTTDKGIAALQEVFTRIAGDRWDANETRIVPDNVHDIQRSIKGWCDGTDPINLIATSGGTGFAQKDVTPEVSNPLALLFEDDPSLLHVAQATLAYR</sequence>
<keyword evidence="6" id="KW-1185">Reference proteome</keyword>
<dbReference type="EMBL" id="JAUJLE010000203">
    <property type="protein sequence ID" value="KAK0968818.1"/>
    <property type="molecule type" value="Genomic_DNA"/>
</dbReference>
<name>A0AAN6K7S6_9PEZI</name>
<keyword evidence="2" id="KW-0501">Molybdenum cofactor biosynthesis</keyword>
<evidence type="ECO:0000256" key="3">
    <source>
        <dbReference type="SAM" id="SignalP"/>
    </source>
</evidence>
<accession>A0AAN6K7S6</accession>
<proteinExistence type="predicted"/>
<evidence type="ECO:0000256" key="1">
    <source>
        <dbReference type="ARBA" id="ARBA00005046"/>
    </source>
</evidence>